<dbReference type="InterPro" id="IPR013783">
    <property type="entry name" value="Ig-like_fold"/>
</dbReference>
<dbReference type="InterPro" id="IPR036179">
    <property type="entry name" value="Ig-like_dom_sf"/>
</dbReference>
<dbReference type="Gene3D" id="2.60.40.10">
    <property type="entry name" value="Immunoglobulins"/>
    <property type="match status" value="1"/>
</dbReference>
<evidence type="ECO:0000256" key="6">
    <source>
        <dbReference type="ARBA" id="ARBA00043266"/>
    </source>
</evidence>
<sequence length="124" mass="13108">MRPGTAKATLRLSSLWSVRGVGVEQSPPALSLQEGAILNCAHEDSAFNCFPWYRQYPGKGPALLIAIGSGADVKEDGRLRVSLSQSAKHVSLHTKASQPGDSATYFCAANAQCSPGTCSLYPNL</sequence>
<accession>A0A8C3VVV3</accession>
<dbReference type="AlphaFoldDB" id="A0A8C3VVV3"/>
<protein>
    <recommendedName>
        <fullName evidence="7">Immunoglobulin V-set domain-containing protein</fullName>
    </recommendedName>
</protein>
<name>A0A8C3VVV3_9CETA</name>
<evidence type="ECO:0000259" key="7">
    <source>
        <dbReference type="SMART" id="SM00406"/>
    </source>
</evidence>
<dbReference type="GO" id="GO:0042101">
    <property type="term" value="C:T cell receptor complex"/>
    <property type="evidence" value="ECO:0007669"/>
    <property type="project" value="UniProtKB-KW"/>
</dbReference>
<keyword evidence="6" id="KW-1279">T cell receptor</keyword>
<keyword evidence="1" id="KW-0732">Signal</keyword>
<organism evidence="8 9">
    <name type="scientific">Catagonus wagneri</name>
    <name type="common">Chacoan peccary</name>
    <dbReference type="NCBI Taxonomy" id="51154"/>
    <lineage>
        <taxon>Eukaryota</taxon>
        <taxon>Metazoa</taxon>
        <taxon>Chordata</taxon>
        <taxon>Craniata</taxon>
        <taxon>Vertebrata</taxon>
        <taxon>Euteleostomi</taxon>
        <taxon>Mammalia</taxon>
        <taxon>Eutheria</taxon>
        <taxon>Laurasiatheria</taxon>
        <taxon>Artiodactyla</taxon>
        <taxon>Suina</taxon>
        <taxon>Tayassuidae</taxon>
        <taxon>Catagonus</taxon>
    </lineage>
</organism>
<evidence type="ECO:0000256" key="1">
    <source>
        <dbReference type="ARBA" id="ARBA00022729"/>
    </source>
</evidence>
<dbReference type="GO" id="GO:0002250">
    <property type="term" value="P:adaptive immune response"/>
    <property type="evidence" value="ECO:0007669"/>
    <property type="project" value="UniProtKB-KW"/>
</dbReference>
<dbReference type="InterPro" id="IPR013106">
    <property type="entry name" value="Ig_V-set"/>
</dbReference>
<reference evidence="8" key="1">
    <citation type="submission" date="2025-08" db="UniProtKB">
        <authorList>
            <consortium name="Ensembl"/>
        </authorList>
    </citation>
    <scope>IDENTIFICATION</scope>
</reference>
<keyword evidence="2" id="KW-0391">Immunity</keyword>
<feature type="domain" description="Immunoglobulin V-set" evidence="7">
    <location>
        <begin position="35"/>
        <end position="109"/>
    </location>
</feature>
<evidence type="ECO:0000256" key="4">
    <source>
        <dbReference type="ARBA" id="ARBA00023170"/>
    </source>
</evidence>
<proteinExistence type="predicted"/>
<evidence type="ECO:0000256" key="5">
    <source>
        <dbReference type="ARBA" id="ARBA00023319"/>
    </source>
</evidence>
<dbReference type="GO" id="GO:0042605">
    <property type="term" value="F:peptide antigen binding"/>
    <property type="evidence" value="ECO:0007669"/>
    <property type="project" value="TreeGrafter"/>
</dbReference>
<keyword evidence="9" id="KW-1185">Reference proteome</keyword>
<dbReference type="PANTHER" id="PTHR19343">
    <property type="entry name" value="T CELL RECEPTOR ALPHA VARIABLE 1-2"/>
    <property type="match status" value="1"/>
</dbReference>
<dbReference type="GeneTree" id="ENSGT00940000153130"/>
<dbReference type="CDD" id="cd04983">
    <property type="entry name" value="IgV_TCR_alpha"/>
    <property type="match status" value="1"/>
</dbReference>
<dbReference type="PANTHER" id="PTHR19343:SF0">
    <property type="entry name" value="T CELL RECEPTOR ALPHA VARIABLE 23_DELTA VARIABLE 6"/>
    <property type="match status" value="1"/>
</dbReference>
<dbReference type="SUPFAM" id="SSF48726">
    <property type="entry name" value="Immunoglobulin"/>
    <property type="match status" value="1"/>
</dbReference>
<keyword evidence="3" id="KW-1064">Adaptive immunity</keyword>
<dbReference type="InterPro" id="IPR051006">
    <property type="entry name" value="TCR_variable_domain"/>
</dbReference>
<keyword evidence="4" id="KW-0675">Receptor</keyword>
<evidence type="ECO:0000256" key="3">
    <source>
        <dbReference type="ARBA" id="ARBA00023130"/>
    </source>
</evidence>
<keyword evidence="5" id="KW-0393">Immunoglobulin domain</keyword>
<evidence type="ECO:0000313" key="8">
    <source>
        <dbReference type="Ensembl" id="ENSCWAP00000005277.1"/>
    </source>
</evidence>
<dbReference type="Ensembl" id="ENSCWAT00000005705.1">
    <property type="protein sequence ID" value="ENSCWAP00000005277.1"/>
    <property type="gene ID" value="ENSCWAG00000004084.1"/>
</dbReference>
<dbReference type="Pfam" id="PF07686">
    <property type="entry name" value="V-set"/>
    <property type="match status" value="1"/>
</dbReference>
<dbReference type="Proteomes" id="UP000694540">
    <property type="component" value="Unplaced"/>
</dbReference>
<reference evidence="8" key="2">
    <citation type="submission" date="2025-09" db="UniProtKB">
        <authorList>
            <consortium name="Ensembl"/>
        </authorList>
    </citation>
    <scope>IDENTIFICATION</scope>
</reference>
<dbReference type="SMART" id="SM00406">
    <property type="entry name" value="IGv"/>
    <property type="match status" value="1"/>
</dbReference>
<evidence type="ECO:0000256" key="2">
    <source>
        <dbReference type="ARBA" id="ARBA00022859"/>
    </source>
</evidence>
<evidence type="ECO:0000313" key="9">
    <source>
        <dbReference type="Proteomes" id="UP000694540"/>
    </source>
</evidence>